<dbReference type="InterPro" id="IPR036291">
    <property type="entry name" value="NAD(P)-bd_dom_sf"/>
</dbReference>
<dbReference type="RefSeq" id="WP_106297965.1">
    <property type="nucleotide sequence ID" value="NZ_PVTI01000017.1"/>
</dbReference>
<evidence type="ECO:0000313" key="3">
    <source>
        <dbReference type="EMBL" id="PRY57004.1"/>
    </source>
</evidence>
<proteinExistence type="predicted"/>
<dbReference type="GO" id="GO:0009247">
    <property type="term" value="P:glycolipid biosynthetic process"/>
    <property type="evidence" value="ECO:0007669"/>
    <property type="project" value="TreeGrafter"/>
</dbReference>
<dbReference type="Pfam" id="PF03435">
    <property type="entry name" value="Sacchrp_dh_NADP"/>
    <property type="match status" value="1"/>
</dbReference>
<dbReference type="OrthoDB" id="4369409at2"/>
<dbReference type="PANTHER" id="PTHR12286:SF5">
    <property type="entry name" value="SACCHAROPINE DEHYDROGENASE-LIKE OXIDOREDUCTASE"/>
    <property type="match status" value="1"/>
</dbReference>
<comment type="caution">
    <text evidence="3">The sequence shown here is derived from an EMBL/GenBank/DDBJ whole genome shotgun (WGS) entry which is preliminary data.</text>
</comment>
<accession>A0A2T0UGK3</accession>
<evidence type="ECO:0000259" key="2">
    <source>
        <dbReference type="Pfam" id="PF03435"/>
    </source>
</evidence>
<dbReference type="SUPFAM" id="SSF51735">
    <property type="entry name" value="NAD(P)-binding Rossmann-fold domains"/>
    <property type="match status" value="1"/>
</dbReference>
<dbReference type="Gene3D" id="3.40.50.720">
    <property type="entry name" value="NAD(P)-binding Rossmann-like Domain"/>
    <property type="match status" value="1"/>
</dbReference>
<gene>
    <name evidence="3" type="ORF">BCF74_1179</name>
</gene>
<organism evidence="3 4">
    <name type="scientific">Knoellia remsis</name>
    <dbReference type="NCBI Taxonomy" id="407159"/>
    <lineage>
        <taxon>Bacteria</taxon>
        <taxon>Bacillati</taxon>
        <taxon>Actinomycetota</taxon>
        <taxon>Actinomycetes</taxon>
        <taxon>Micrococcales</taxon>
        <taxon>Intrasporangiaceae</taxon>
        <taxon>Knoellia</taxon>
    </lineage>
</organism>
<dbReference type="AlphaFoldDB" id="A0A2T0UGK3"/>
<dbReference type="PANTHER" id="PTHR12286">
    <property type="entry name" value="SACCHAROPINE DEHYDROGENASE-LIKE OXIDOREDUCTASE"/>
    <property type="match status" value="1"/>
</dbReference>
<feature type="region of interest" description="Disordered" evidence="1">
    <location>
        <begin position="199"/>
        <end position="229"/>
    </location>
</feature>
<dbReference type="InterPro" id="IPR051276">
    <property type="entry name" value="Saccharopine_DH-like_oxidrdct"/>
</dbReference>
<protein>
    <submittedName>
        <fullName evidence="3">Short subunit dehydrogenase-like uncharacterized protein</fullName>
    </submittedName>
</protein>
<dbReference type="EMBL" id="PVTI01000017">
    <property type="protein sequence ID" value="PRY57004.1"/>
    <property type="molecule type" value="Genomic_DNA"/>
</dbReference>
<evidence type="ECO:0000256" key="1">
    <source>
        <dbReference type="SAM" id="MobiDB-lite"/>
    </source>
</evidence>
<sequence>MTDSREFDLVLVGATGFVGRLTAQHLAEHAPSSVRIALAGRSEARLAAVRDSLPGAARDWPLVVVDTTDPAAVASLAERTRVVVTTVGPYARLGMPLASACAAAGTHYADLTGEVLFVRDSIDTNDTVAQESGAKIVHACGFDSIPSDLGVWLTAQQAAADGEGTLGETLLHVRTLRGGVSGGTIDSMRVQAIETAGSRERRRAVLDPHGLSPDRAAEPPSRNRAVRAASSGGGVAGSVAGVLDKAKAISGVRFDEVTKRWVAPFFMASFNTRIVRRSNALTGWSYGREFRYDEVMDTGRGPLGAVKAGATAGVLGGLFAGMSTGPGRAVLDRVLPKPGEGPSEKTMDSGKFVMQVETTTTTGARYRTTVGAPYDPGYTGTAIMLGQAGLALAQDDLGPRGGVLTPAVALDGALVERLRGFDFEFEVERR</sequence>
<feature type="domain" description="Saccharopine dehydrogenase NADP binding" evidence="2">
    <location>
        <begin position="10"/>
        <end position="112"/>
    </location>
</feature>
<evidence type="ECO:0000313" key="4">
    <source>
        <dbReference type="Proteomes" id="UP000237822"/>
    </source>
</evidence>
<dbReference type="Proteomes" id="UP000237822">
    <property type="component" value="Unassembled WGS sequence"/>
</dbReference>
<dbReference type="InterPro" id="IPR005097">
    <property type="entry name" value="Sacchrp_dh_NADP-bd"/>
</dbReference>
<keyword evidence="4" id="KW-1185">Reference proteome</keyword>
<reference evidence="3 4" key="1">
    <citation type="submission" date="2018-03" db="EMBL/GenBank/DDBJ databases">
        <title>Genomic Encyclopedia of Archaeal and Bacterial Type Strains, Phase II (KMG-II): from individual species to whole genera.</title>
        <authorList>
            <person name="Goeker M."/>
        </authorList>
    </citation>
    <scope>NUCLEOTIDE SEQUENCE [LARGE SCALE GENOMIC DNA]</scope>
    <source>
        <strain evidence="3 4">ATCC BAA-1496</strain>
    </source>
</reference>
<name>A0A2T0UGK3_9MICO</name>
<dbReference type="GO" id="GO:0005886">
    <property type="term" value="C:plasma membrane"/>
    <property type="evidence" value="ECO:0007669"/>
    <property type="project" value="TreeGrafter"/>
</dbReference>